<dbReference type="EMBL" id="MU117972">
    <property type="protein sequence ID" value="KAF9651960.1"/>
    <property type="molecule type" value="Genomic_DNA"/>
</dbReference>
<sequence length="158" mass="17563">MSPTWYLSCQWSCFRKRDDASELHLLRANACTSTRRWPAIPYPAPHNRSLALPTATLPFTLALPTRKLAKVGRVYPAKPSTPATSTRDATSTVTMTVNTYLDIAGCVSFIPLDEPHMHIPPLLSRIPASLAPNPSLLSRRRRYHCSDHLSNEEPASIS</sequence>
<proteinExistence type="predicted"/>
<organism evidence="1 2">
    <name type="scientific">Thelephora ganbajun</name>
    <name type="common">Ganba fungus</name>
    <dbReference type="NCBI Taxonomy" id="370292"/>
    <lineage>
        <taxon>Eukaryota</taxon>
        <taxon>Fungi</taxon>
        <taxon>Dikarya</taxon>
        <taxon>Basidiomycota</taxon>
        <taxon>Agaricomycotina</taxon>
        <taxon>Agaricomycetes</taxon>
        <taxon>Thelephorales</taxon>
        <taxon>Thelephoraceae</taxon>
        <taxon>Thelephora</taxon>
    </lineage>
</organism>
<name>A0ACB6ZRD4_THEGA</name>
<reference evidence="1" key="1">
    <citation type="submission" date="2019-10" db="EMBL/GenBank/DDBJ databases">
        <authorList>
            <consortium name="DOE Joint Genome Institute"/>
            <person name="Kuo A."/>
            <person name="Miyauchi S."/>
            <person name="Kiss E."/>
            <person name="Drula E."/>
            <person name="Kohler A."/>
            <person name="Sanchez-Garcia M."/>
            <person name="Andreopoulos B."/>
            <person name="Barry K.W."/>
            <person name="Bonito G."/>
            <person name="Buee M."/>
            <person name="Carver A."/>
            <person name="Chen C."/>
            <person name="Cichocki N."/>
            <person name="Clum A."/>
            <person name="Culley D."/>
            <person name="Crous P.W."/>
            <person name="Fauchery L."/>
            <person name="Girlanda M."/>
            <person name="Hayes R."/>
            <person name="Keri Z."/>
            <person name="Labutti K."/>
            <person name="Lipzen A."/>
            <person name="Lombard V."/>
            <person name="Magnuson J."/>
            <person name="Maillard F."/>
            <person name="Morin E."/>
            <person name="Murat C."/>
            <person name="Nolan M."/>
            <person name="Ohm R."/>
            <person name="Pangilinan J."/>
            <person name="Pereira M."/>
            <person name="Perotto S."/>
            <person name="Peter M."/>
            <person name="Riley R."/>
            <person name="Sitrit Y."/>
            <person name="Stielow B."/>
            <person name="Szollosi G."/>
            <person name="Zifcakova L."/>
            <person name="Stursova M."/>
            <person name="Spatafora J.W."/>
            <person name="Tedersoo L."/>
            <person name="Vaario L.-M."/>
            <person name="Yamada A."/>
            <person name="Yan M."/>
            <person name="Wang P."/>
            <person name="Xu J."/>
            <person name="Bruns T."/>
            <person name="Baldrian P."/>
            <person name="Vilgalys R."/>
            <person name="Henrissat B."/>
            <person name="Grigoriev I.V."/>
            <person name="Hibbett D."/>
            <person name="Nagy L.G."/>
            <person name="Martin F.M."/>
        </authorList>
    </citation>
    <scope>NUCLEOTIDE SEQUENCE</scope>
    <source>
        <strain evidence="1">P2</strain>
    </source>
</reference>
<dbReference type="Proteomes" id="UP000886501">
    <property type="component" value="Unassembled WGS sequence"/>
</dbReference>
<accession>A0ACB6ZRD4</accession>
<evidence type="ECO:0000313" key="2">
    <source>
        <dbReference type="Proteomes" id="UP000886501"/>
    </source>
</evidence>
<comment type="caution">
    <text evidence="1">The sequence shown here is derived from an EMBL/GenBank/DDBJ whole genome shotgun (WGS) entry which is preliminary data.</text>
</comment>
<evidence type="ECO:0000313" key="1">
    <source>
        <dbReference type="EMBL" id="KAF9651960.1"/>
    </source>
</evidence>
<protein>
    <submittedName>
        <fullName evidence="1">Uncharacterized protein</fullName>
    </submittedName>
</protein>
<reference evidence="1" key="2">
    <citation type="journal article" date="2020" name="Nat. Commun.">
        <title>Large-scale genome sequencing of mycorrhizal fungi provides insights into the early evolution of symbiotic traits.</title>
        <authorList>
            <person name="Miyauchi S."/>
            <person name="Kiss E."/>
            <person name="Kuo A."/>
            <person name="Drula E."/>
            <person name="Kohler A."/>
            <person name="Sanchez-Garcia M."/>
            <person name="Morin E."/>
            <person name="Andreopoulos B."/>
            <person name="Barry K.W."/>
            <person name="Bonito G."/>
            <person name="Buee M."/>
            <person name="Carver A."/>
            <person name="Chen C."/>
            <person name="Cichocki N."/>
            <person name="Clum A."/>
            <person name="Culley D."/>
            <person name="Crous P.W."/>
            <person name="Fauchery L."/>
            <person name="Girlanda M."/>
            <person name="Hayes R.D."/>
            <person name="Keri Z."/>
            <person name="LaButti K."/>
            <person name="Lipzen A."/>
            <person name="Lombard V."/>
            <person name="Magnuson J."/>
            <person name="Maillard F."/>
            <person name="Murat C."/>
            <person name="Nolan M."/>
            <person name="Ohm R.A."/>
            <person name="Pangilinan J."/>
            <person name="Pereira M.F."/>
            <person name="Perotto S."/>
            <person name="Peter M."/>
            <person name="Pfister S."/>
            <person name="Riley R."/>
            <person name="Sitrit Y."/>
            <person name="Stielow J.B."/>
            <person name="Szollosi G."/>
            <person name="Zifcakova L."/>
            <person name="Stursova M."/>
            <person name="Spatafora J.W."/>
            <person name="Tedersoo L."/>
            <person name="Vaario L.M."/>
            <person name="Yamada A."/>
            <person name="Yan M."/>
            <person name="Wang P."/>
            <person name="Xu J."/>
            <person name="Bruns T."/>
            <person name="Baldrian P."/>
            <person name="Vilgalys R."/>
            <person name="Dunand C."/>
            <person name="Henrissat B."/>
            <person name="Grigoriev I.V."/>
            <person name="Hibbett D."/>
            <person name="Nagy L.G."/>
            <person name="Martin F.M."/>
        </authorList>
    </citation>
    <scope>NUCLEOTIDE SEQUENCE</scope>
    <source>
        <strain evidence="1">P2</strain>
    </source>
</reference>
<keyword evidence="2" id="KW-1185">Reference proteome</keyword>
<gene>
    <name evidence="1" type="ORF">BDM02DRAFT_464681</name>
</gene>